<dbReference type="EMBL" id="CM000130">
    <property type="protein sequence ID" value="EEC78430.1"/>
    <property type="molecule type" value="Genomic_DNA"/>
</dbReference>
<evidence type="ECO:0000313" key="6">
    <source>
        <dbReference type="EMBL" id="EEC78430.1"/>
    </source>
</evidence>
<gene>
    <name evidence="6" type="ORF">OsI_18267</name>
</gene>
<protein>
    <submittedName>
        <fullName evidence="6">Uncharacterized protein</fullName>
    </submittedName>
</protein>
<evidence type="ECO:0000313" key="7">
    <source>
        <dbReference type="Proteomes" id="UP000007015"/>
    </source>
</evidence>
<dbReference type="HOGENOM" id="CLU_032958_1_0_1"/>
<accession>B8AXM9</accession>
<keyword evidence="2" id="KW-0677">Repeat</keyword>
<dbReference type="Proteomes" id="UP000007015">
    <property type="component" value="Chromosome 5"/>
</dbReference>
<dbReference type="AlphaFoldDB" id="B8AXM9"/>
<keyword evidence="3 4" id="KW-0040">ANK repeat</keyword>
<dbReference type="InterPro" id="IPR051573">
    <property type="entry name" value="Ankyrin-SOCS_box_domain"/>
</dbReference>
<dbReference type="Pfam" id="PF00023">
    <property type="entry name" value="Ank"/>
    <property type="match status" value="1"/>
</dbReference>
<reference evidence="6 7" key="1">
    <citation type="journal article" date="2005" name="PLoS Biol.">
        <title>The genomes of Oryza sativa: a history of duplications.</title>
        <authorList>
            <person name="Yu J."/>
            <person name="Wang J."/>
            <person name="Lin W."/>
            <person name="Li S."/>
            <person name="Li H."/>
            <person name="Zhou J."/>
            <person name="Ni P."/>
            <person name="Dong W."/>
            <person name="Hu S."/>
            <person name="Zeng C."/>
            <person name="Zhang J."/>
            <person name="Zhang Y."/>
            <person name="Li R."/>
            <person name="Xu Z."/>
            <person name="Li S."/>
            <person name="Li X."/>
            <person name="Zheng H."/>
            <person name="Cong L."/>
            <person name="Lin L."/>
            <person name="Yin J."/>
            <person name="Geng J."/>
            <person name="Li G."/>
            <person name="Shi J."/>
            <person name="Liu J."/>
            <person name="Lv H."/>
            <person name="Li J."/>
            <person name="Wang J."/>
            <person name="Deng Y."/>
            <person name="Ran L."/>
            <person name="Shi X."/>
            <person name="Wang X."/>
            <person name="Wu Q."/>
            <person name="Li C."/>
            <person name="Ren X."/>
            <person name="Wang J."/>
            <person name="Wang X."/>
            <person name="Li D."/>
            <person name="Liu D."/>
            <person name="Zhang X."/>
            <person name="Ji Z."/>
            <person name="Zhao W."/>
            <person name="Sun Y."/>
            <person name="Zhang Z."/>
            <person name="Bao J."/>
            <person name="Han Y."/>
            <person name="Dong L."/>
            <person name="Ji J."/>
            <person name="Chen P."/>
            <person name="Wu S."/>
            <person name="Liu J."/>
            <person name="Xiao Y."/>
            <person name="Bu D."/>
            <person name="Tan J."/>
            <person name="Yang L."/>
            <person name="Ye C."/>
            <person name="Zhang J."/>
            <person name="Xu J."/>
            <person name="Zhou Y."/>
            <person name="Yu Y."/>
            <person name="Zhang B."/>
            <person name="Zhuang S."/>
            <person name="Wei H."/>
            <person name="Liu B."/>
            <person name="Lei M."/>
            <person name="Yu H."/>
            <person name="Li Y."/>
            <person name="Xu H."/>
            <person name="Wei S."/>
            <person name="He X."/>
            <person name="Fang L."/>
            <person name="Zhang Z."/>
            <person name="Zhang Y."/>
            <person name="Huang X."/>
            <person name="Su Z."/>
            <person name="Tong W."/>
            <person name="Li J."/>
            <person name="Tong Z."/>
            <person name="Li S."/>
            <person name="Ye J."/>
            <person name="Wang L."/>
            <person name="Fang L."/>
            <person name="Lei T."/>
            <person name="Chen C."/>
            <person name="Chen H."/>
            <person name="Xu Z."/>
            <person name="Li H."/>
            <person name="Huang H."/>
            <person name="Zhang F."/>
            <person name="Xu H."/>
            <person name="Li N."/>
            <person name="Zhao C."/>
            <person name="Li S."/>
            <person name="Dong L."/>
            <person name="Huang Y."/>
            <person name="Li L."/>
            <person name="Xi Y."/>
            <person name="Qi Q."/>
            <person name="Li W."/>
            <person name="Zhang B."/>
            <person name="Hu W."/>
            <person name="Zhang Y."/>
            <person name="Tian X."/>
            <person name="Jiao Y."/>
            <person name="Liang X."/>
            <person name="Jin J."/>
            <person name="Gao L."/>
            <person name="Zheng W."/>
            <person name="Hao B."/>
            <person name="Liu S."/>
            <person name="Wang W."/>
            <person name="Yuan L."/>
            <person name="Cao M."/>
            <person name="McDermott J."/>
            <person name="Samudrala R."/>
            <person name="Wang J."/>
            <person name="Wong G.K."/>
            <person name="Yang H."/>
        </authorList>
    </citation>
    <scope>NUCLEOTIDE SEQUENCE [LARGE SCALE GENOMIC DNA]</scope>
    <source>
        <strain evidence="7">cv. 93-11</strain>
    </source>
</reference>
<evidence type="ECO:0000256" key="5">
    <source>
        <dbReference type="SAM" id="MobiDB-lite"/>
    </source>
</evidence>
<dbReference type="STRING" id="39946.B8AXM9"/>
<keyword evidence="7" id="KW-1185">Reference proteome</keyword>
<dbReference type="InterPro" id="IPR036770">
    <property type="entry name" value="Ankyrin_rpt-contain_sf"/>
</dbReference>
<dbReference type="FunFam" id="1.25.40.20:FF:000384">
    <property type="entry name" value="Os07g0515700 protein"/>
    <property type="match status" value="1"/>
</dbReference>
<evidence type="ECO:0000256" key="2">
    <source>
        <dbReference type="ARBA" id="ARBA00022737"/>
    </source>
</evidence>
<dbReference type="PROSITE" id="PS50088">
    <property type="entry name" value="ANK_REPEAT"/>
    <property type="match status" value="1"/>
</dbReference>
<dbReference type="OMA" id="CQIRANP"/>
<dbReference type="InterPro" id="IPR002110">
    <property type="entry name" value="Ankyrin_rpt"/>
</dbReference>
<feature type="repeat" description="ANK" evidence="4">
    <location>
        <begin position="192"/>
        <end position="224"/>
    </location>
</feature>
<proteinExistence type="inferred from homology"/>
<dbReference type="SUPFAM" id="SSF48403">
    <property type="entry name" value="Ankyrin repeat"/>
    <property type="match status" value="1"/>
</dbReference>
<comment type="similarity">
    <text evidence="1">Belongs to the ankyrin SOCS box (ASB) family.</text>
</comment>
<feature type="compositionally biased region" description="Polar residues" evidence="5">
    <location>
        <begin position="38"/>
        <end position="53"/>
    </location>
</feature>
<evidence type="ECO:0000256" key="4">
    <source>
        <dbReference type="PROSITE-ProRule" id="PRU00023"/>
    </source>
</evidence>
<name>B8AXM9_ORYSI</name>
<dbReference type="PANTHER" id="PTHR24136:SF49">
    <property type="entry name" value="OS05G0124600 PROTEIN"/>
    <property type="match status" value="1"/>
</dbReference>
<evidence type="ECO:0000256" key="1">
    <source>
        <dbReference type="ARBA" id="ARBA00005949"/>
    </source>
</evidence>
<sequence length="593" mass="66650">MVILDRYCEAVEYLVKNLDHSMPMQTTDKTDAVKSMLSGENSEGSDGSKSSDTVEWDPWDPPHPPCPTLPPTASLMSQVEMVKQHHFQVLAVLAASRATNIIAPDRTPQEVRRKFAEICNELADILEKDSVRRFLNLYRRNMRIMGWGLVITSQTMNFIVSFNALRCAKVVLEGKAPKLCQIRANPNYMTSYGYFPLHQAAEKFSVDMIKLLLCYGASANLRTSGQKVIEGLLPLHVAIENTCMHKYLEDNLLTDRKLKQVDLDFIYKLIHLLCLPEMKLNLFCIDGLAEDFLGHDKTAADNTDNIVDELWNDIKEGRLVHAAILLLAAQRKIRTCASSNRNISCNLNGFDIIRDRVMGSIVSIEREGRGLTSGKNSKAHKQLEEKRKFFHNSLMLIFVISKTGEALDEYIQSHSEVSHQEVLEGVSSILDDHGFAPTGKGISIGDLECRPYDCNASNSVPKCNYEDSGTTKAVGESPNLNVKAKKAVGKQIQSRRELEQTRKMFFPHWRSLLTSRYTVKVFPFYAHMIERDHVSNLHMAGGTENGLKDKWCSPVGVSLLGKPPQLTSTSYQSRTRRLFGTAALTLLKTLKRA</sequence>
<dbReference type="PANTHER" id="PTHR24136">
    <property type="entry name" value="SOWAH (DROSOPHILA) HOMOLOG"/>
    <property type="match status" value="1"/>
</dbReference>
<evidence type="ECO:0000256" key="3">
    <source>
        <dbReference type="ARBA" id="ARBA00023043"/>
    </source>
</evidence>
<feature type="region of interest" description="Disordered" evidence="5">
    <location>
        <begin position="35"/>
        <end position="67"/>
    </location>
</feature>
<dbReference type="Gene3D" id="1.25.40.20">
    <property type="entry name" value="Ankyrin repeat-containing domain"/>
    <property type="match status" value="1"/>
</dbReference>
<dbReference type="GO" id="GO:0045732">
    <property type="term" value="P:positive regulation of protein catabolic process"/>
    <property type="evidence" value="ECO:0007669"/>
    <property type="project" value="TreeGrafter"/>
</dbReference>
<dbReference type="PROSITE" id="PS50297">
    <property type="entry name" value="ANK_REP_REGION"/>
    <property type="match status" value="1"/>
</dbReference>
<dbReference type="Gramene" id="BGIOSGA018902-TA">
    <property type="protein sequence ID" value="BGIOSGA018902-PA"/>
    <property type="gene ID" value="BGIOSGA018902"/>
</dbReference>
<organism evidence="6 7">
    <name type="scientific">Oryza sativa subsp. indica</name>
    <name type="common">Rice</name>
    <dbReference type="NCBI Taxonomy" id="39946"/>
    <lineage>
        <taxon>Eukaryota</taxon>
        <taxon>Viridiplantae</taxon>
        <taxon>Streptophyta</taxon>
        <taxon>Embryophyta</taxon>
        <taxon>Tracheophyta</taxon>
        <taxon>Spermatophyta</taxon>
        <taxon>Magnoliopsida</taxon>
        <taxon>Liliopsida</taxon>
        <taxon>Poales</taxon>
        <taxon>Poaceae</taxon>
        <taxon>BOP clade</taxon>
        <taxon>Oryzoideae</taxon>
        <taxon>Oryzeae</taxon>
        <taxon>Oryzinae</taxon>
        <taxon>Oryza</taxon>
        <taxon>Oryza sativa</taxon>
    </lineage>
</organism>
<dbReference type="GO" id="GO:0016567">
    <property type="term" value="P:protein ubiquitination"/>
    <property type="evidence" value="ECO:0007669"/>
    <property type="project" value="TreeGrafter"/>
</dbReference>